<comment type="caution">
    <text evidence="1">The sequence shown here is derived from an EMBL/GenBank/DDBJ whole genome shotgun (WGS) entry which is preliminary data.</text>
</comment>
<protein>
    <submittedName>
        <fullName evidence="1">Uncharacterized protein</fullName>
    </submittedName>
</protein>
<dbReference type="EMBL" id="POTX01000427">
    <property type="protein sequence ID" value="PZF83395.1"/>
    <property type="molecule type" value="Genomic_DNA"/>
</dbReference>
<evidence type="ECO:0000313" key="1">
    <source>
        <dbReference type="EMBL" id="PZF83395.1"/>
    </source>
</evidence>
<dbReference type="InterPro" id="IPR043038">
    <property type="entry name" value="VbhA_sf"/>
</dbReference>
<dbReference type="RefSeq" id="WP_111246621.1">
    <property type="nucleotide sequence ID" value="NZ_AP023358.1"/>
</dbReference>
<dbReference type="Proteomes" id="UP000248627">
    <property type="component" value="Unassembled WGS sequence"/>
</dbReference>
<accession>A0A2W2B7Y6</accession>
<proteinExistence type="predicted"/>
<sequence>MTAASSPSTADVETAVAHAVANAALAGVEFDEEWREKLRGVASGLINADELINRACLANGVSGDLG</sequence>
<reference evidence="1 2" key="1">
    <citation type="submission" date="2018-01" db="EMBL/GenBank/DDBJ databases">
        <title>Draft genome sequence of Jishengella endophytica.</title>
        <authorList>
            <person name="Sahin N."/>
            <person name="Ay H."/>
            <person name="Saygin H."/>
        </authorList>
    </citation>
    <scope>NUCLEOTIDE SEQUENCE [LARGE SCALE GENOMIC DNA]</scope>
    <source>
        <strain evidence="1 2">DSM 45430</strain>
    </source>
</reference>
<dbReference type="AlphaFoldDB" id="A0A2W2B7Y6"/>
<keyword evidence="2" id="KW-1185">Reference proteome</keyword>
<gene>
    <name evidence="1" type="ORF">C1I93_30090</name>
</gene>
<organism evidence="1 2">
    <name type="scientific">Micromonospora endophytica</name>
    <dbReference type="NCBI Taxonomy" id="515350"/>
    <lineage>
        <taxon>Bacteria</taxon>
        <taxon>Bacillati</taxon>
        <taxon>Actinomycetota</taxon>
        <taxon>Actinomycetes</taxon>
        <taxon>Micromonosporales</taxon>
        <taxon>Micromonosporaceae</taxon>
        <taxon>Micromonospora</taxon>
    </lineage>
</organism>
<name>A0A2W2B7Y6_9ACTN</name>
<evidence type="ECO:0000313" key="2">
    <source>
        <dbReference type="Proteomes" id="UP000248627"/>
    </source>
</evidence>
<dbReference type="Gene3D" id="1.10.8.1050">
    <property type="entry name" value="Antitoxin VbhA-like"/>
    <property type="match status" value="1"/>
</dbReference>